<protein>
    <submittedName>
        <fullName evidence="2">VOC family protein</fullName>
    </submittedName>
</protein>
<dbReference type="EMBL" id="SDHZ01000002">
    <property type="protein sequence ID" value="RXK82919.1"/>
    <property type="molecule type" value="Genomic_DNA"/>
</dbReference>
<organism evidence="2 3">
    <name type="scientific">Filimonas effusa</name>
    <dbReference type="NCBI Taxonomy" id="2508721"/>
    <lineage>
        <taxon>Bacteria</taxon>
        <taxon>Pseudomonadati</taxon>
        <taxon>Bacteroidota</taxon>
        <taxon>Chitinophagia</taxon>
        <taxon>Chitinophagales</taxon>
        <taxon>Chitinophagaceae</taxon>
        <taxon>Filimonas</taxon>
    </lineage>
</organism>
<dbReference type="InterPro" id="IPR037523">
    <property type="entry name" value="VOC_core"/>
</dbReference>
<dbReference type="AlphaFoldDB" id="A0A4Q1D3F4"/>
<evidence type="ECO:0000313" key="3">
    <source>
        <dbReference type="Proteomes" id="UP000290545"/>
    </source>
</evidence>
<gene>
    <name evidence="2" type="ORF">ESB13_12385</name>
</gene>
<dbReference type="CDD" id="cd06587">
    <property type="entry name" value="VOC"/>
    <property type="match status" value="1"/>
</dbReference>
<evidence type="ECO:0000313" key="2">
    <source>
        <dbReference type="EMBL" id="RXK82919.1"/>
    </source>
</evidence>
<comment type="caution">
    <text evidence="2">The sequence shown here is derived from an EMBL/GenBank/DDBJ whole genome shotgun (WGS) entry which is preliminary data.</text>
</comment>
<evidence type="ECO:0000259" key="1">
    <source>
        <dbReference type="PROSITE" id="PS51819"/>
    </source>
</evidence>
<dbReference type="Gene3D" id="3.10.180.10">
    <property type="entry name" value="2,3-Dihydroxybiphenyl 1,2-Dioxygenase, domain 1"/>
    <property type="match status" value="1"/>
</dbReference>
<dbReference type="PROSITE" id="PS51819">
    <property type="entry name" value="VOC"/>
    <property type="match status" value="1"/>
</dbReference>
<dbReference type="SUPFAM" id="SSF54593">
    <property type="entry name" value="Glyoxalase/Bleomycin resistance protein/Dihydroxybiphenyl dioxygenase"/>
    <property type="match status" value="1"/>
</dbReference>
<dbReference type="InterPro" id="IPR029068">
    <property type="entry name" value="Glyas_Bleomycin-R_OHBP_Dase"/>
</dbReference>
<dbReference type="Proteomes" id="UP000290545">
    <property type="component" value="Unassembled WGS sequence"/>
</dbReference>
<sequence length="125" mass="14306">MILRVARHTMSLQPIITFYTNLLGLEIIGDFKNHQNYDGVFLGLKDAGWHLEFTVSNEPPVHTVDEDDLLVFYADNYEAYLDLLKRAAELQIPGVKPKNPYWLANGTTLLDPDGYRIVITYKKHG</sequence>
<dbReference type="Pfam" id="PF22659">
    <property type="entry name" value="YycE-like_C"/>
    <property type="match status" value="1"/>
</dbReference>
<dbReference type="InterPro" id="IPR058998">
    <property type="entry name" value="YycE-like_N"/>
</dbReference>
<proteinExistence type="predicted"/>
<reference evidence="2 3" key="1">
    <citation type="submission" date="2019-01" db="EMBL/GenBank/DDBJ databases">
        <title>Filimonas sp. strain TTM-71.</title>
        <authorList>
            <person name="Chen W.-M."/>
        </authorList>
    </citation>
    <scope>NUCLEOTIDE SEQUENCE [LARGE SCALE GENOMIC DNA]</scope>
    <source>
        <strain evidence="2 3">TTM-71</strain>
    </source>
</reference>
<keyword evidence="3" id="KW-1185">Reference proteome</keyword>
<dbReference type="OrthoDB" id="8018325at2"/>
<accession>A0A4Q1D3F4</accession>
<dbReference type="InterPro" id="IPR058997">
    <property type="entry name" value="YycE-like_C"/>
</dbReference>
<feature type="domain" description="VOC" evidence="1">
    <location>
        <begin position="1"/>
        <end position="122"/>
    </location>
</feature>
<dbReference type="Pfam" id="PF22658">
    <property type="entry name" value="YycE-like_N"/>
    <property type="match status" value="1"/>
</dbReference>
<name>A0A4Q1D3F4_9BACT</name>
<dbReference type="RefSeq" id="WP_129003720.1">
    <property type="nucleotide sequence ID" value="NZ_SDHZ01000002.1"/>
</dbReference>